<feature type="compositionally biased region" description="Low complexity" evidence="1">
    <location>
        <begin position="37"/>
        <end position="53"/>
    </location>
</feature>
<comment type="caution">
    <text evidence="2">The sequence shown here is derived from an EMBL/GenBank/DDBJ whole genome shotgun (WGS) entry which is preliminary data.</text>
</comment>
<feature type="compositionally biased region" description="Polar residues" evidence="1">
    <location>
        <begin position="1"/>
        <end position="13"/>
    </location>
</feature>
<feature type="region of interest" description="Disordered" evidence="1">
    <location>
        <begin position="33"/>
        <end position="101"/>
    </location>
</feature>
<sequence length="212" mass="21850">MSQAPSASTTEPGLQSKVKKPFHKAKVWFKDHFSSGRSLPSTSPNSRSSTPRPEATDEGRRPLQAVQSSPAFIPTPSSGPLSTTPMGHELFTAPSATLDSQPPTVAAPLNMPAMPPHAEGGHLNGSGSSDGPVLDAIFSPMAVAMPGTTEPSRSEPDLKPHAPVSPVPKDRFGTVLNVVSQVLKVATAATAFFPPAQSAIGGVSGAVDMVKV</sequence>
<feature type="region of interest" description="Disordered" evidence="1">
    <location>
        <begin position="145"/>
        <end position="169"/>
    </location>
</feature>
<evidence type="ECO:0000313" key="3">
    <source>
        <dbReference type="Proteomes" id="UP000284706"/>
    </source>
</evidence>
<feature type="region of interest" description="Disordered" evidence="1">
    <location>
        <begin position="1"/>
        <end position="21"/>
    </location>
</feature>
<organism evidence="2 3">
    <name type="scientific">Gymnopilus dilepis</name>
    <dbReference type="NCBI Taxonomy" id="231916"/>
    <lineage>
        <taxon>Eukaryota</taxon>
        <taxon>Fungi</taxon>
        <taxon>Dikarya</taxon>
        <taxon>Basidiomycota</taxon>
        <taxon>Agaricomycotina</taxon>
        <taxon>Agaricomycetes</taxon>
        <taxon>Agaricomycetidae</taxon>
        <taxon>Agaricales</taxon>
        <taxon>Agaricineae</taxon>
        <taxon>Hymenogastraceae</taxon>
        <taxon>Gymnopilus</taxon>
    </lineage>
</organism>
<evidence type="ECO:0000313" key="2">
    <source>
        <dbReference type="EMBL" id="PPR07506.1"/>
    </source>
</evidence>
<name>A0A409YWU7_9AGAR</name>
<keyword evidence="3" id="KW-1185">Reference proteome</keyword>
<proteinExistence type="predicted"/>
<gene>
    <name evidence="2" type="ORF">CVT26_013473</name>
</gene>
<protein>
    <submittedName>
        <fullName evidence="2">Uncharacterized protein</fullName>
    </submittedName>
</protein>
<dbReference type="InParanoid" id="A0A409YWU7"/>
<dbReference type="AlphaFoldDB" id="A0A409YWU7"/>
<feature type="compositionally biased region" description="Low complexity" evidence="1">
    <location>
        <begin position="74"/>
        <end position="85"/>
    </location>
</feature>
<evidence type="ECO:0000256" key="1">
    <source>
        <dbReference type="SAM" id="MobiDB-lite"/>
    </source>
</evidence>
<dbReference type="Proteomes" id="UP000284706">
    <property type="component" value="Unassembled WGS sequence"/>
</dbReference>
<accession>A0A409YWU7</accession>
<dbReference type="EMBL" id="NHYE01000111">
    <property type="protein sequence ID" value="PPR07506.1"/>
    <property type="molecule type" value="Genomic_DNA"/>
</dbReference>
<reference evidence="2 3" key="1">
    <citation type="journal article" date="2018" name="Evol. Lett.">
        <title>Horizontal gene cluster transfer increased hallucinogenic mushroom diversity.</title>
        <authorList>
            <person name="Reynolds H.T."/>
            <person name="Vijayakumar V."/>
            <person name="Gluck-Thaler E."/>
            <person name="Korotkin H.B."/>
            <person name="Matheny P.B."/>
            <person name="Slot J.C."/>
        </authorList>
    </citation>
    <scope>NUCLEOTIDE SEQUENCE [LARGE SCALE GENOMIC DNA]</scope>
    <source>
        <strain evidence="2 3">SRW20</strain>
    </source>
</reference>